<gene>
    <name evidence="1" type="ORF">EG68_06821</name>
</gene>
<evidence type="ECO:0000313" key="2">
    <source>
        <dbReference type="Proteomes" id="UP000822476"/>
    </source>
</evidence>
<proteinExistence type="predicted"/>
<accession>A0A8S9YM92</accession>
<organism evidence="1 2">
    <name type="scientific">Paragonimus skrjabini miyazakii</name>
    <dbReference type="NCBI Taxonomy" id="59628"/>
    <lineage>
        <taxon>Eukaryota</taxon>
        <taxon>Metazoa</taxon>
        <taxon>Spiralia</taxon>
        <taxon>Lophotrochozoa</taxon>
        <taxon>Platyhelminthes</taxon>
        <taxon>Trematoda</taxon>
        <taxon>Digenea</taxon>
        <taxon>Plagiorchiida</taxon>
        <taxon>Troglotremata</taxon>
        <taxon>Troglotrematidae</taxon>
        <taxon>Paragonimus</taxon>
    </lineage>
</organism>
<name>A0A8S9YM92_9TREM</name>
<evidence type="ECO:0008006" key="3">
    <source>
        <dbReference type="Google" id="ProtNLM"/>
    </source>
</evidence>
<comment type="caution">
    <text evidence="1">The sequence shown here is derived from an EMBL/GenBank/DDBJ whole genome shotgun (WGS) entry which is preliminary data.</text>
</comment>
<evidence type="ECO:0000313" key="1">
    <source>
        <dbReference type="EMBL" id="KAF7255999.1"/>
    </source>
</evidence>
<reference evidence="1" key="1">
    <citation type="submission" date="2019-07" db="EMBL/GenBank/DDBJ databases">
        <title>Annotation for the trematode Paragonimus miyazaki's.</title>
        <authorList>
            <person name="Choi Y.-J."/>
        </authorList>
    </citation>
    <scope>NUCLEOTIDE SEQUENCE</scope>
    <source>
        <strain evidence="1">Japan</strain>
    </source>
</reference>
<dbReference type="OrthoDB" id="6159834at2759"/>
<dbReference type="AlphaFoldDB" id="A0A8S9YM92"/>
<keyword evidence="2" id="KW-1185">Reference proteome</keyword>
<sequence length="140" mass="15301">MPLDTTTILDLVKGVVSTLSNITSRLQALKTLIVRSLPPPTSSRPTVTPVISKSPTGIQEKLDTCEAELVNSEVYEIVLNSLSRMGGTDVADTVRRIMSFLIPKDLAVSRNWTGVFNKQAAYDLLFTELIQGKFCSQSSL</sequence>
<dbReference type="EMBL" id="JTDE01003494">
    <property type="protein sequence ID" value="KAF7255999.1"/>
    <property type="molecule type" value="Genomic_DNA"/>
</dbReference>
<protein>
    <recommendedName>
        <fullName evidence="3">DUF4806 domain-containing protein</fullName>
    </recommendedName>
</protein>
<dbReference type="PANTHER" id="PTHR34153">
    <property type="entry name" value="SI:CH211-262H13.3-RELATED-RELATED"/>
    <property type="match status" value="1"/>
</dbReference>
<dbReference type="PANTHER" id="PTHR34153:SF2">
    <property type="entry name" value="SI:CH211-262H13.3-RELATED"/>
    <property type="match status" value="1"/>
</dbReference>
<dbReference type="Proteomes" id="UP000822476">
    <property type="component" value="Unassembled WGS sequence"/>
</dbReference>